<keyword evidence="9" id="KW-0234">DNA repair</keyword>
<dbReference type="PANTHER" id="PTHR23240:SF8">
    <property type="entry name" value="PROTEIN ARTEMIS"/>
    <property type="match status" value="1"/>
</dbReference>
<comment type="similarity">
    <text evidence="2">Belongs to the DNA repair metallo-beta-lactamase (DRMBL) family.</text>
</comment>
<dbReference type="GO" id="GO:0036297">
    <property type="term" value="P:interstrand cross-link repair"/>
    <property type="evidence" value="ECO:0007669"/>
    <property type="project" value="TreeGrafter"/>
</dbReference>
<keyword evidence="3" id="KW-0540">Nuclease</keyword>
<evidence type="ECO:0000256" key="3">
    <source>
        <dbReference type="ARBA" id="ARBA00022722"/>
    </source>
</evidence>
<evidence type="ECO:0000256" key="9">
    <source>
        <dbReference type="ARBA" id="ARBA00023204"/>
    </source>
</evidence>
<sequence length="431" mass="48956">MSMEKGLISVDRFTESSQAYFLTHLHTDHTQGLTSKWGKGPLFCSKLTAKLLPFKFPDFNLSLLRVVDLHIWHSFSLISPTTGSQITAHVMAVDAHHCPGGVMFLFRGEFGCLMYTGDFRWEVDSERAKDARNKLLNVLKNETVDVLYLDNTYCNPSYDFPTREVAAQQVVDIIASHPEHDIVIGIDTLGKEELLIHISHLLNIKIWVWPERLQTMHLLGFHDTFTTKTSLTRVRAVPRYSFSVETLEGLNTMRPTIGIMPSGLPWVLKPVKGDGNLFGSLLTSRYKKRQPSDKLDGNLGYAERYHQYMFSVPYSDHSCFAEIQEFIELVQPTNVKGIVSSSSCYVDPLYYFGRLCGVNQPPKRFVYKNEGKRRGKKEVVVSYFESGSSPKAGRKKSRPVRVDYKRVNVSRASASRRVRRGAKIVESDCSD</sequence>
<keyword evidence="7 15" id="KW-0269">Exonuclease</keyword>
<evidence type="ECO:0000259" key="13">
    <source>
        <dbReference type="Pfam" id="PF07522"/>
    </source>
</evidence>
<dbReference type="GeneID" id="105142523"/>
<accession>A0AAJ6YAQ1</accession>
<dbReference type="GO" id="GO:0003684">
    <property type="term" value="F:damaged DNA binding"/>
    <property type="evidence" value="ECO:0007669"/>
    <property type="project" value="TreeGrafter"/>
</dbReference>
<evidence type="ECO:0000313" key="15">
    <source>
        <dbReference type="RefSeq" id="XP_011048491.1"/>
    </source>
</evidence>
<dbReference type="Proteomes" id="UP000694918">
    <property type="component" value="Unplaced"/>
</dbReference>
<dbReference type="GO" id="GO:0006303">
    <property type="term" value="P:double-strand break repair via nonhomologous end joining"/>
    <property type="evidence" value="ECO:0007669"/>
    <property type="project" value="TreeGrafter"/>
</dbReference>
<dbReference type="GO" id="GO:0035312">
    <property type="term" value="F:5'-3' DNA exonuclease activity"/>
    <property type="evidence" value="ECO:0007669"/>
    <property type="project" value="TreeGrafter"/>
</dbReference>
<protein>
    <recommendedName>
        <fullName evidence="11">Protein artemis</fullName>
    </recommendedName>
    <alternativeName>
        <fullName evidence="12">DNA cross-link repair 1C protein</fullName>
    </alternativeName>
</protein>
<evidence type="ECO:0000256" key="2">
    <source>
        <dbReference type="ARBA" id="ARBA00010304"/>
    </source>
</evidence>
<gene>
    <name evidence="15" type="primary">LOC105142523</name>
</gene>
<evidence type="ECO:0000256" key="7">
    <source>
        <dbReference type="ARBA" id="ARBA00022839"/>
    </source>
</evidence>
<evidence type="ECO:0000256" key="1">
    <source>
        <dbReference type="ARBA" id="ARBA00004123"/>
    </source>
</evidence>
<name>A0AAJ6YAQ1_POPEU</name>
<dbReference type="InterPro" id="IPR036866">
    <property type="entry name" value="RibonucZ/Hydroxyglut_hydro"/>
</dbReference>
<reference evidence="15" key="1">
    <citation type="submission" date="2025-08" db="UniProtKB">
        <authorList>
            <consortium name="RefSeq"/>
        </authorList>
    </citation>
    <scope>IDENTIFICATION</scope>
</reference>
<evidence type="ECO:0000256" key="5">
    <source>
        <dbReference type="ARBA" id="ARBA00022763"/>
    </source>
</evidence>
<dbReference type="KEGG" id="peu:105142523"/>
<keyword evidence="4" id="KW-0255">Endonuclease</keyword>
<dbReference type="PANTHER" id="PTHR23240">
    <property type="entry name" value="DNA CROSS-LINK REPAIR PROTEIN PSO2/SNM1-RELATED"/>
    <property type="match status" value="1"/>
</dbReference>
<keyword evidence="6" id="KW-0378">Hydrolase</keyword>
<keyword evidence="14" id="KW-1185">Reference proteome</keyword>
<dbReference type="AlphaFoldDB" id="A0AAJ6YAQ1"/>
<evidence type="ECO:0000256" key="8">
    <source>
        <dbReference type="ARBA" id="ARBA00023172"/>
    </source>
</evidence>
<keyword evidence="10" id="KW-0539">Nucleus</keyword>
<dbReference type="GO" id="GO:0006310">
    <property type="term" value="P:DNA recombination"/>
    <property type="evidence" value="ECO:0007669"/>
    <property type="project" value="UniProtKB-KW"/>
</dbReference>
<evidence type="ECO:0000256" key="10">
    <source>
        <dbReference type="ARBA" id="ARBA00023242"/>
    </source>
</evidence>
<dbReference type="Pfam" id="PF07522">
    <property type="entry name" value="DRMBL"/>
    <property type="match status" value="1"/>
</dbReference>
<comment type="subcellular location">
    <subcellularLocation>
        <location evidence="1">Nucleus</location>
    </subcellularLocation>
</comment>
<evidence type="ECO:0000256" key="12">
    <source>
        <dbReference type="ARBA" id="ARBA00042677"/>
    </source>
</evidence>
<evidence type="ECO:0000256" key="4">
    <source>
        <dbReference type="ARBA" id="ARBA00022759"/>
    </source>
</evidence>
<proteinExistence type="inferred from homology"/>
<evidence type="ECO:0000313" key="14">
    <source>
        <dbReference type="Proteomes" id="UP000694918"/>
    </source>
</evidence>
<dbReference type="InterPro" id="IPR011084">
    <property type="entry name" value="DRMBL"/>
</dbReference>
<keyword evidence="8" id="KW-0233">DNA recombination</keyword>
<organism evidence="14 15">
    <name type="scientific">Populus euphratica</name>
    <name type="common">Euphrates poplar</name>
    <dbReference type="NCBI Taxonomy" id="75702"/>
    <lineage>
        <taxon>Eukaryota</taxon>
        <taxon>Viridiplantae</taxon>
        <taxon>Streptophyta</taxon>
        <taxon>Embryophyta</taxon>
        <taxon>Tracheophyta</taxon>
        <taxon>Spermatophyta</taxon>
        <taxon>Magnoliopsida</taxon>
        <taxon>eudicotyledons</taxon>
        <taxon>Gunneridae</taxon>
        <taxon>Pentapetalae</taxon>
        <taxon>rosids</taxon>
        <taxon>fabids</taxon>
        <taxon>Malpighiales</taxon>
        <taxon>Salicaceae</taxon>
        <taxon>Saliceae</taxon>
        <taxon>Populus</taxon>
    </lineage>
</organism>
<keyword evidence="5" id="KW-0227">DNA damage</keyword>
<dbReference type="RefSeq" id="XP_011048491.1">
    <property type="nucleotide sequence ID" value="XM_011050189.1"/>
</dbReference>
<dbReference type="GO" id="GO:0004519">
    <property type="term" value="F:endonuclease activity"/>
    <property type="evidence" value="ECO:0007669"/>
    <property type="project" value="UniProtKB-KW"/>
</dbReference>
<dbReference type="SUPFAM" id="SSF56281">
    <property type="entry name" value="Metallo-hydrolase/oxidoreductase"/>
    <property type="match status" value="1"/>
</dbReference>
<dbReference type="Gene3D" id="3.40.50.12650">
    <property type="match status" value="1"/>
</dbReference>
<evidence type="ECO:0000256" key="6">
    <source>
        <dbReference type="ARBA" id="ARBA00022801"/>
    </source>
</evidence>
<dbReference type="Gene3D" id="3.60.15.10">
    <property type="entry name" value="Ribonuclease Z/Hydroxyacylglutathione hydrolase-like"/>
    <property type="match status" value="1"/>
</dbReference>
<feature type="domain" description="DNA repair metallo-beta-lactamase" evidence="13">
    <location>
        <begin position="224"/>
        <end position="339"/>
    </location>
</feature>
<dbReference type="GO" id="GO:0005634">
    <property type="term" value="C:nucleus"/>
    <property type="evidence" value="ECO:0007669"/>
    <property type="project" value="UniProtKB-SubCell"/>
</dbReference>
<evidence type="ECO:0000256" key="11">
    <source>
        <dbReference type="ARBA" id="ARBA00039759"/>
    </source>
</evidence>